<evidence type="ECO:0000256" key="4">
    <source>
        <dbReference type="ARBA" id="ARBA00023163"/>
    </source>
</evidence>
<dbReference type="Proteomes" id="UP000263377">
    <property type="component" value="Unassembled WGS sequence"/>
</dbReference>
<comment type="caution">
    <text evidence="7">The sequence shown here is derived from an EMBL/GenBank/DDBJ whole genome shotgun (WGS) entry which is preliminary data.</text>
</comment>
<dbReference type="InterPro" id="IPR001647">
    <property type="entry name" value="HTH_TetR"/>
</dbReference>
<accession>A0A372ZN22</accession>
<keyword evidence="2" id="KW-0805">Transcription regulation</keyword>
<evidence type="ECO:0000256" key="5">
    <source>
        <dbReference type="PROSITE-ProRule" id="PRU00335"/>
    </source>
</evidence>
<dbReference type="GO" id="GO:0045892">
    <property type="term" value="P:negative regulation of DNA-templated transcription"/>
    <property type="evidence" value="ECO:0007669"/>
    <property type="project" value="InterPro"/>
</dbReference>
<keyword evidence="3 5" id="KW-0238">DNA-binding</keyword>
<evidence type="ECO:0000256" key="1">
    <source>
        <dbReference type="ARBA" id="ARBA00022491"/>
    </source>
</evidence>
<dbReference type="Pfam" id="PF00440">
    <property type="entry name" value="TetR_N"/>
    <property type="match status" value="1"/>
</dbReference>
<evidence type="ECO:0000313" key="7">
    <source>
        <dbReference type="EMBL" id="RGD57236.1"/>
    </source>
</evidence>
<dbReference type="GO" id="GO:0046677">
    <property type="term" value="P:response to antibiotic"/>
    <property type="evidence" value="ECO:0007669"/>
    <property type="project" value="InterPro"/>
</dbReference>
<gene>
    <name evidence="7" type="ORF">DR950_04985</name>
</gene>
<dbReference type="InterPro" id="IPR003012">
    <property type="entry name" value="Tet_transcr_reg_TetR"/>
</dbReference>
<sequence>MAKPPFLVTDQRWLLQYTWSVTKNQPRTTARPRLDPTAVVNAALELLDEKGADAVSLRGTAERLGVRMNTVLWHAKTKARLLELMAEAIVAEVRFSDLPEAPAERVRELARRYRRSLLAHRDGAAVVAGTYAAEPATLGFADHVVAALLSTGLDERRAAWTFWSIQYLTLGLTQEEQALRASDEEHTLGPALADGSYPALDRVARHMEDTAFDERFEFGLDQLLRPLREAEEG</sequence>
<protein>
    <submittedName>
        <fullName evidence="7">TetR family transcriptional regulator</fullName>
    </submittedName>
</protein>
<dbReference type="PRINTS" id="PR00400">
    <property type="entry name" value="TETREPRESSOR"/>
</dbReference>
<keyword evidence="1" id="KW-0678">Repressor</keyword>
<dbReference type="Gene3D" id="1.10.10.60">
    <property type="entry name" value="Homeodomain-like"/>
    <property type="match status" value="1"/>
</dbReference>
<dbReference type="InterPro" id="IPR009057">
    <property type="entry name" value="Homeodomain-like_sf"/>
</dbReference>
<proteinExistence type="predicted"/>
<evidence type="ECO:0000259" key="6">
    <source>
        <dbReference type="PROSITE" id="PS50977"/>
    </source>
</evidence>
<dbReference type="SUPFAM" id="SSF48498">
    <property type="entry name" value="Tetracyclin repressor-like, C-terminal domain"/>
    <property type="match status" value="1"/>
</dbReference>
<reference evidence="7 8" key="1">
    <citation type="submission" date="2018-08" db="EMBL/GenBank/DDBJ databases">
        <title>Diversity &amp; Physiological Properties of Lignin-Decomposing Actinobacteria from Soil.</title>
        <authorList>
            <person name="Roh S.G."/>
            <person name="Kim S.B."/>
        </authorList>
    </citation>
    <scope>NUCLEOTIDE SEQUENCE [LARGE SCALE GENOMIC DNA]</scope>
    <source>
        <strain evidence="7 8">MMS17-GH009</strain>
    </source>
</reference>
<dbReference type="PROSITE" id="PS50977">
    <property type="entry name" value="HTH_TETR_2"/>
    <property type="match status" value="1"/>
</dbReference>
<keyword evidence="8" id="KW-1185">Reference proteome</keyword>
<dbReference type="InterPro" id="IPR004111">
    <property type="entry name" value="Repressor_TetR_C"/>
</dbReference>
<dbReference type="Gene3D" id="1.10.357.10">
    <property type="entry name" value="Tetracycline Repressor, domain 2"/>
    <property type="match status" value="1"/>
</dbReference>
<dbReference type="PRINTS" id="PR00455">
    <property type="entry name" value="HTHTETR"/>
</dbReference>
<feature type="DNA-binding region" description="H-T-H motif" evidence="5">
    <location>
        <begin position="56"/>
        <end position="75"/>
    </location>
</feature>
<organism evidence="7 8">
    <name type="scientific">Kitasatospora xanthocidica</name>
    <dbReference type="NCBI Taxonomy" id="83382"/>
    <lineage>
        <taxon>Bacteria</taxon>
        <taxon>Bacillati</taxon>
        <taxon>Actinomycetota</taxon>
        <taxon>Actinomycetes</taxon>
        <taxon>Kitasatosporales</taxon>
        <taxon>Streptomycetaceae</taxon>
        <taxon>Kitasatospora</taxon>
    </lineage>
</organism>
<dbReference type="SUPFAM" id="SSF46689">
    <property type="entry name" value="Homeodomain-like"/>
    <property type="match status" value="1"/>
</dbReference>
<evidence type="ECO:0000256" key="2">
    <source>
        <dbReference type="ARBA" id="ARBA00023015"/>
    </source>
</evidence>
<feature type="domain" description="HTH tetR-type" evidence="6">
    <location>
        <begin position="33"/>
        <end position="93"/>
    </location>
</feature>
<dbReference type="AlphaFoldDB" id="A0A372ZN22"/>
<keyword evidence="4" id="KW-0804">Transcription</keyword>
<dbReference type="InterPro" id="IPR036271">
    <property type="entry name" value="Tet_transcr_reg_TetR-rel_C_sf"/>
</dbReference>
<name>A0A372ZN22_9ACTN</name>
<dbReference type="Pfam" id="PF02909">
    <property type="entry name" value="TetR_C_1"/>
    <property type="match status" value="1"/>
</dbReference>
<dbReference type="EMBL" id="QVIG01000001">
    <property type="protein sequence ID" value="RGD57236.1"/>
    <property type="molecule type" value="Genomic_DNA"/>
</dbReference>
<dbReference type="GO" id="GO:0003677">
    <property type="term" value="F:DNA binding"/>
    <property type="evidence" value="ECO:0007669"/>
    <property type="project" value="UniProtKB-UniRule"/>
</dbReference>
<evidence type="ECO:0000313" key="8">
    <source>
        <dbReference type="Proteomes" id="UP000263377"/>
    </source>
</evidence>
<evidence type="ECO:0000256" key="3">
    <source>
        <dbReference type="ARBA" id="ARBA00023125"/>
    </source>
</evidence>